<dbReference type="InterPro" id="IPR013618">
    <property type="entry name" value="TMTC_DUF1736"/>
</dbReference>
<dbReference type="OrthoDB" id="19588at2759"/>
<keyword evidence="1" id="KW-0677">Repeat</keyword>
<gene>
    <name evidence="6" type="ORF">LOTGIDRAFT_98423</name>
</gene>
<feature type="transmembrane region" description="Helical" evidence="4">
    <location>
        <begin position="42"/>
        <end position="61"/>
    </location>
</feature>
<feature type="transmembrane region" description="Helical" evidence="4">
    <location>
        <begin position="81"/>
        <end position="99"/>
    </location>
</feature>
<evidence type="ECO:0000313" key="6">
    <source>
        <dbReference type="EMBL" id="ESO96774.1"/>
    </source>
</evidence>
<proteinExistence type="predicted"/>
<dbReference type="GeneID" id="20253237"/>
<dbReference type="EMBL" id="KB201369">
    <property type="protein sequence ID" value="ESO96774.1"/>
    <property type="molecule type" value="Genomic_DNA"/>
</dbReference>
<organism evidence="6 7">
    <name type="scientific">Lottia gigantea</name>
    <name type="common">Giant owl limpet</name>
    <dbReference type="NCBI Taxonomy" id="225164"/>
    <lineage>
        <taxon>Eukaryota</taxon>
        <taxon>Metazoa</taxon>
        <taxon>Spiralia</taxon>
        <taxon>Lophotrochozoa</taxon>
        <taxon>Mollusca</taxon>
        <taxon>Gastropoda</taxon>
        <taxon>Patellogastropoda</taxon>
        <taxon>Lottioidea</taxon>
        <taxon>Lottiidae</taxon>
        <taxon>Lottia</taxon>
    </lineage>
</organism>
<dbReference type="GO" id="GO:0005789">
    <property type="term" value="C:endoplasmic reticulum membrane"/>
    <property type="evidence" value="ECO:0007669"/>
    <property type="project" value="TreeGrafter"/>
</dbReference>
<keyword evidence="4" id="KW-0812">Transmembrane</keyword>
<evidence type="ECO:0000256" key="3">
    <source>
        <dbReference type="ARBA" id="ARBA00023136"/>
    </source>
</evidence>
<evidence type="ECO:0000256" key="1">
    <source>
        <dbReference type="ARBA" id="ARBA00022737"/>
    </source>
</evidence>
<name>V4C5A7_LOTGI</name>
<feature type="non-terminal residue" evidence="6">
    <location>
        <position position="101"/>
    </location>
</feature>
<dbReference type="GO" id="GO:0035269">
    <property type="term" value="P:protein O-linked glycosylation via mannose"/>
    <property type="evidence" value="ECO:0007669"/>
    <property type="project" value="TreeGrafter"/>
</dbReference>
<keyword evidence="7" id="KW-1185">Reference proteome</keyword>
<evidence type="ECO:0000259" key="5">
    <source>
        <dbReference type="Pfam" id="PF08409"/>
    </source>
</evidence>
<sequence length="101" mass="11712">LLSTYGIILVILRLYFMENKPPEFAPSDNPASDSNSFLTRTLTYNFLPAYNVWILLCPSVLSFDWSMESIPLIQNLADFRNIWTLLLYSILVYIAMKILKD</sequence>
<dbReference type="KEGG" id="lgi:LOTGIDRAFT_98423"/>
<dbReference type="Proteomes" id="UP000030746">
    <property type="component" value="Unassembled WGS sequence"/>
</dbReference>
<dbReference type="HOGENOM" id="CLU_2298712_0_0_1"/>
<dbReference type="RefSeq" id="XP_009052538.1">
    <property type="nucleotide sequence ID" value="XM_009054290.1"/>
</dbReference>
<dbReference type="PANTHER" id="PTHR44216">
    <property type="entry name" value="PROTEIN O-MANNOSYL-TRANSFERASE TMTC2"/>
    <property type="match status" value="1"/>
</dbReference>
<keyword evidence="3 4" id="KW-0472">Membrane</keyword>
<keyword evidence="2" id="KW-0802">TPR repeat</keyword>
<dbReference type="CTD" id="20253237"/>
<feature type="non-terminal residue" evidence="6">
    <location>
        <position position="1"/>
    </location>
</feature>
<reference evidence="6 7" key="1">
    <citation type="journal article" date="2013" name="Nature">
        <title>Insights into bilaterian evolution from three spiralian genomes.</title>
        <authorList>
            <person name="Simakov O."/>
            <person name="Marletaz F."/>
            <person name="Cho S.J."/>
            <person name="Edsinger-Gonzales E."/>
            <person name="Havlak P."/>
            <person name="Hellsten U."/>
            <person name="Kuo D.H."/>
            <person name="Larsson T."/>
            <person name="Lv J."/>
            <person name="Arendt D."/>
            <person name="Savage R."/>
            <person name="Osoegawa K."/>
            <person name="de Jong P."/>
            <person name="Grimwood J."/>
            <person name="Chapman J.A."/>
            <person name="Shapiro H."/>
            <person name="Aerts A."/>
            <person name="Otillar R.P."/>
            <person name="Terry A.Y."/>
            <person name="Boore J.L."/>
            <person name="Grigoriev I.V."/>
            <person name="Lindberg D.R."/>
            <person name="Seaver E.C."/>
            <person name="Weisblat D.A."/>
            <person name="Putnam N.H."/>
            <person name="Rokhsar D.S."/>
        </authorList>
    </citation>
    <scope>NUCLEOTIDE SEQUENCE [LARGE SCALE GENOMIC DNA]</scope>
</reference>
<protein>
    <recommendedName>
        <fullName evidence="5">DUF1736 domain-containing protein</fullName>
    </recommendedName>
</protein>
<dbReference type="AlphaFoldDB" id="V4C5A7"/>
<dbReference type="STRING" id="225164.V4C5A7"/>
<accession>V4C5A7</accession>
<dbReference type="PANTHER" id="PTHR44216:SF3">
    <property type="entry name" value="PROTEIN O-MANNOSYL-TRANSFERASE TMTC2"/>
    <property type="match status" value="1"/>
</dbReference>
<evidence type="ECO:0000256" key="4">
    <source>
        <dbReference type="SAM" id="Phobius"/>
    </source>
</evidence>
<dbReference type="OMA" id="SSCEIIY"/>
<feature type="domain" description="DUF1736" evidence="5">
    <location>
        <begin position="19"/>
        <end position="92"/>
    </location>
</feature>
<dbReference type="GO" id="GO:0000030">
    <property type="term" value="F:mannosyltransferase activity"/>
    <property type="evidence" value="ECO:0007669"/>
    <property type="project" value="TreeGrafter"/>
</dbReference>
<dbReference type="InterPro" id="IPR052384">
    <property type="entry name" value="TMTC_O-mannosyltransferase"/>
</dbReference>
<evidence type="ECO:0000313" key="7">
    <source>
        <dbReference type="Proteomes" id="UP000030746"/>
    </source>
</evidence>
<dbReference type="Pfam" id="PF08409">
    <property type="entry name" value="TMTC_DUF1736"/>
    <property type="match status" value="1"/>
</dbReference>
<keyword evidence="4" id="KW-1133">Transmembrane helix</keyword>
<evidence type="ECO:0000256" key="2">
    <source>
        <dbReference type="ARBA" id="ARBA00022803"/>
    </source>
</evidence>